<reference evidence="2 3" key="1">
    <citation type="submission" date="2021-10" db="EMBL/GenBank/DDBJ databases">
        <title>Collection of gut derived symbiotic bacterial strains cultured from healthy donors.</title>
        <authorList>
            <person name="Lin H."/>
            <person name="Littmann E."/>
            <person name="Kohout C."/>
            <person name="Pamer E.G."/>
        </authorList>
    </citation>
    <scope>NUCLEOTIDE SEQUENCE [LARGE SCALE GENOMIC DNA]</scope>
    <source>
        <strain evidence="2 3">DFI.1.165</strain>
    </source>
</reference>
<dbReference type="PANTHER" id="PTHR11614">
    <property type="entry name" value="PHOSPHOLIPASE-RELATED"/>
    <property type="match status" value="1"/>
</dbReference>
<evidence type="ECO:0000313" key="3">
    <source>
        <dbReference type="Proteomes" id="UP001299546"/>
    </source>
</evidence>
<dbReference type="EMBL" id="JAJCIS010000006">
    <property type="protein sequence ID" value="MCB7387802.1"/>
    <property type="molecule type" value="Genomic_DNA"/>
</dbReference>
<accession>A0ABS8DHA3</accession>
<organism evidence="2 3">
    <name type="scientific">Bariatricus massiliensis</name>
    <dbReference type="NCBI Taxonomy" id="1745713"/>
    <lineage>
        <taxon>Bacteria</taxon>
        <taxon>Bacillati</taxon>
        <taxon>Bacillota</taxon>
        <taxon>Clostridia</taxon>
        <taxon>Lachnospirales</taxon>
        <taxon>Lachnospiraceae</taxon>
        <taxon>Bariatricus</taxon>
    </lineage>
</organism>
<keyword evidence="3" id="KW-1185">Reference proteome</keyword>
<name>A0ABS8DHA3_9FIRM</name>
<dbReference type="Proteomes" id="UP001299546">
    <property type="component" value="Unassembled WGS sequence"/>
</dbReference>
<keyword evidence="2" id="KW-0378">Hydrolase</keyword>
<dbReference type="SUPFAM" id="SSF53474">
    <property type="entry name" value="alpha/beta-Hydrolases"/>
    <property type="match status" value="1"/>
</dbReference>
<protein>
    <submittedName>
        <fullName evidence="2">Alpha/beta hydrolase</fullName>
    </submittedName>
</protein>
<comment type="caution">
    <text evidence="2">The sequence shown here is derived from an EMBL/GenBank/DDBJ whole genome shotgun (WGS) entry which is preliminary data.</text>
</comment>
<dbReference type="RefSeq" id="WP_227183597.1">
    <property type="nucleotide sequence ID" value="NZ_JAJCIQ010000007.1"/>
</dbReference>
<feature type="domain" description="Serine aminopeptidase S33" evidence="1">
    <location>
        <begin position="26"/>
        <end position="291"/>
    </location>
</feature>
<dbReference type="Pfam" id="PF12146">
    <property type="entry name" value="Hydrolase_4"/>
    <property type="match status" value="1"/>
</dbReference>
<gene>
    <name evidence="2" type="ORF">LIZ65_10930</name>
</gene>
<dbReference type="GO" id="GO:0016787">
    <property type="term" value="F:hydrolase activity"/>
    <property type="evidence" value="ECO:0007669"/>
    <property type="project" value="UniProtKB-KW"/>
</dbReference>
<sequence length="308" mass="35441">MKRHFTYPSRDGVTQIHAIEWKPEGEVKAVLQLCHGMVEFIDRYDDFARYMVERGFCVVGNDHLGHGESVVSDEKHGFFHEKRGNECVIGDIHKLREITQKQYPDVPYFMLGHSMGSFLIRQYMKLYGQGLAGVIVMGTGYQPPVVVAAGKALCRIIAAFKGWDYRSRLIDNMAFGSYNKRFEPARTSKDWLTKDEKIVDEYLANPWCTFTFTVNAYYHMFRELQVISKKANLERIPKELPVFFVAGADDPVGNFGKSVQKVFKKYQACGVRDVSIELYENDRHEILNETDKQSVYADLAAWMAARME</sequence>
<proteinExistence type="predicted"/>
<evidence type="ECO:0000313" key="2">
    <source>
        <dbReference type="EMBL" id="MCB7387802.1"/>
    </source>
</evidence>
<dbReference type="Gene3D" id="3.40.50.1820">
    <property type="entry name" value="alpha/beta hydrolase"/>
    <property type="match status" value="1"/>
</dbReference>
<dbReference type="InterPro" id="IPR029058">
    <property type="entry name" value="AB_hydrolase_fold"/>
</dbReference>
<dbReference type="InterPro" id="IPR022742">
    <property type="entry name" value="Hydrolase_4"/>
</dbReference>
<dbReference type="InterPro" id="IPR051044">
    <property type="entry name" value="MAG_DAG_Lipase"/>
</dbReference>
<evidence type="ECO:0000259" key="1">
    <source>
        <dbReference type="Pfam" id="PF12146"/>
    </source>
</evidence>